<gene>
    <name evidence="3" type="ordered locus">azo0350</name>
</gene>
<feature type="domain" description="Phytase-like" evidence="2">
    <location>
        <begin position="65"/>
        <end position="400"/>
    </location>
</feature>
<keyword evidence="4" id="KW-1185">Reference proteome</keyword>
<accession>A1K2B2</accession>
<dbReference type="RefSeq" id="WP_011764085.1">
    <property type="nucleotide sequence ID" value="NC_008702.1"/>
</dbReference>
<protein>
    <submittedName>
        <fullName evidence="3">Conserved hypothetical secreted protein</fullName>
    </submittedName>
</protein>
<dbReference type="eggNOG" id="COG4222">
    <property type="taxonomic scope" value="Bacteria"/>
</dbReference>
<dbReference type="EMBL" id="AM406670">
    <property type="protein sequence ID" value="CAL92967.1"/>
    <property type="molecule type" value="Genomic_DNA"/>
</dbReference>
<proteinExistence type="predicted"/>
<name>A1K2B2_AZOSB</name>
<dbReference type="InterPro" id="IPR027372">
    <property type="entry name" value="Phytase-like_dom"/>
</dbReference>
<dbReference type="Proteomes" id="UP000002588">
    <property type="component" value="Chromosome"/>
</dbReference>
<dbReference type="AlphaFoldDB" id="A1K2B2"/>
<feature type="signal peptide" evidence="1">
    <location>
        <begin position="1"/>
        <end position="23"/>
    </location>
</feature>
<keyword evidence="1" id="KW-0732">Signal</keyword>
<evidence type="ECO:0000313" key="3">
    <source>
        <dbReference type="EMBL" id="CAL92967.1"/>
    </source>
</evidence>
<sequence length="431" mass="45878">MPAAPTRIALALALAAAAAAAHADTSTLVGWARLPAATFSDGPTSGQFAAANPYGSNLPPYVAQQPVQGFSGVLRGPGHSIRVIADNGFGAQTNSADTLLRAYALVPDFKTARGGSGTVSAADWKTGRPLAAFTEASRITLHDPDNLLGNRIQADYTHYYNNPANPEVAPAIRAGRLLTGADFDIESVREDQFGRLWFGDEFGPYLIQTDADGKVLRREVALPGVFAPQNPAVTSGAVTANLGSSGGFEGMAINKRGDRLYTLLEKTVTGDAAKTLRINEFDIRKGAYTGVNYRYRLEADGTAIGDMTAIDDERFIVIERNGCTATSACAPFKKLFLADVSGVANGGEVVKTELVNLMDVADPDDLNGDGQTRFSFPYTTIEDVLILDANSLLVINDNNFPYGGGRELASDDTEFLKIRLPRPIRNPTTAK</sequence>
<evidence type="ECO:0000313" key="4">
    <source>
        <dbReference type="Proteomes" id="UP000002588"/>
    </source>
</evidence>
<dbReference type="KEGG" id="azo:azo0350"/>
<organism evidence="3 4">
    <name type="scientific">Azoarcus sp. (strain BH72)</name>
    <dbReference type="NCBI Taxonomy" id="418699"/>
    <lineage>
        <taxon>Bacteria</taxon>
        <taxon>Pseudomonadati</taxon>
        <taxon>Pseudomonadota</taxon>
        <taxon>Betaproteobacteria</taxon>
        <taxon>Rhodocyclales</taxon>
        <taxon>Zoogloeaceae</taxon>
        <taxon>Azoarcus</taxon>
    </lineage>
</organism>
<evidence type="ECO:0000259" key="2">
    <source>
        <dbReference type="Pfam" id="PF13449"/>
    </source>
</evidence>
<feature type="chain" id="PRO_5002635326" evidence="1">
    <location>
        <begin position="24"/>
        <end position="431"/>
    </location>
</feature>
<evidence type="ECO:0000256" key="1">
    <source>
        <dbReference type="SAM" id="SignalP"/>
    </source>
</evidence>
<dbReference type="STRING" id="62928.azo0350"/>
<dbReference type="Pfam" id="PF13449">
    <property type="entry name" value="Phytase-like"/>
    <property type="match status" value="1"/>
</dbReference>
<reference evidence="3 4" key="1">
    <citation type="journal article" date="2006" name="Nat. Biotechnol.">
        <title>Complete genome of the mutualistic, N2-fixing grass endophyte Azoarcus sp. strain BH72.</title>
        <authorList>
            <person name="Krause A."/>
            <person name="Ramakumar A."/>
            <person name="Bartels D."/>
            <person name="Battistoni F."/>
            <person name="Bekel T."/>
            <person name="Boch J."/>
            <person name="Boehm M."/>
            <person name="Friedrich F."/>
            <person name="Hurek T."/>
            <person name="Krause L."/>
            <person name="Linke B."/>
            <person name="McHardy A.C."/>
            <person name="Sarkar A."/>
            <person name="Schneiker S."/>
            <person name="Syed A.A."/>
            <person name="Thauer R."/>
            <person name="Vorhoelter F.-J."/>
            <person name="Weidner S."/>
            <person name="Puehler A."/>
            <person name="Reinhold-Hurek B."/>
            <person name="Kaiser O."/>
            <person name="Goesmann A."/>
        </authorList>
    </citation>
    <scope>NUCLEOTIDE SEQUENCE [LARGE SCALE GENOMIC DNA]</scope>
    <source>
        <strain evidence="3 4">BH72</strain>
    </source>
</reference>
<dbReference type="PANTHER" id="PTHR37957:SF1">
    <property type="entry name" value="PHYTASE-LIKE DOMAIN-CONTAINING PROTEIN"/>
    <property type="match status" value="1"/>
</dbReference>
<dbReference type="PANTHER" id="PTHR37957">
    <property type="entry name" value="BLR7070 PROTEIN"/>
    <property type="match status" value="1"/>
</dbReference>
<dbReference type="HOGENOM" id="CLU_048268_1_0_4"/>